<comment type="pathway">
    <text evidence="1">Lipid metabolism; fatty acid biosynthesis.</text>
</comment>
<keyword evidence="3 4" id="KW-0808">Transferase</keyword>
<dbReference type="AlphaFoldDB" id="A0A1N6V7T1"/>
<dbReference type="GO" id="GO:0006633">
    <property type="term" value="P:fatty acid biosynthetic process"/>
    <property type="evidence" value="ECO:0007669"/>
    <property type="project" value="UniProtKB-UniPathway"/>
</dbReference>
<dbReference type="InterPro" id="IPR016039">
    <property type="entry name" value="Thiolase-like"/>
</dbReference>
<dbReference type="InterPro" id="IPR014031">
    <property type="entry name" value="Ketoacyl_synth_C"/>
</dbReference>
<dbReference type="UniPathway" id="UPA00094"/>
<dbReference type="RefSeq" id="WP_076427883.1">
    <property type="nucleotide sequence ID" value="NZ_FTMP01000007.1"/>
</dbReference>
<dbReference type="InterPro" id="IPR018201">
    <property type="entry name" value="Ketoacyl_synth_AS"/>
</dbReference>
<gene>
    <name evidence="6" type="ORF">SAMN05878282_107163</name>
</gene>
<dbReference type="Pfam" id="PF02801">
    <property type="entry name" value="Ketoacyl-synt_C"/>
    <property type="match status" value="2"/>
</dbReference>
<dbReference type="Pfam" id="PF00109">
    <property type="entry name" value="ketoacyl-synt"/>
    <property type="match status" value="2"/>
</dbReference>
<dbReference type="InterPro" id="IPR020841">
    <property type="entry name" value="PKS_Beta-ketoAc_synthase_dom"/>
</dbReference>
<feature type="domain" description="Ketosynthase family 3 (KS3)" evidence="5">
    <location>
        <begin position="4"/>
        <end position="398"/>
    </location>
</feature>
<evidence type="ECO:0000259" key="5">
    <source>
        <dbReference type="PROSITE" id="PS52004"/>
    </source>
</evidence>
<dbReference type="PROSITE" id="PS52004">
    <property type="entry name" value="KS3_2"/>
    <property type="match status" value="2"/>
</dbReference>
<dbReference type="InterPro" id="IPR014030">
    <property type="entry name" value="Ketoacyl_synth_N"/>
</dbReference>
<name>A0A1N6V7T1_AQUAC</name>
<comment type="similarity">
    <text evidence="2 4">Belongs to the thiolase-like superfamily. Beta-ketoacyl-ACP synthases family.</text>
</comment>
<accession>A0A1N6V7T1</accession>
<dbReference type="SUPFAM" id="SSF53901">
    <property type="entry name" value="Thiolase-like"/>
    <property type="match status" value="4"/>
</dbReference>
<reference evidence="6 7" key="1">
    <citation type="submission" date="2017-01" db="EMBL/GenBank/DDBJ databases">
        <authorList>
            <person name="Mah S.A."/>
            <person name="Swanson W.J."/>
            <person name="Moy G.W."/>
            <person name="Vacquier V.D."/>
        </authorList>
    </citation>
    <scope>NUCLEOTIDE SEQUENCE [LARGE SCALE GENOMIC DNA]</scope>
    <source>
        <strain evidence="6 7">RU36E</strain>
    </source>
</reference>
<dbReference type="SMART" id="SM00825">
    <property type="entry name" value="PKS_KS"/>
    <property type="match status" value="1"/>
</dbReference>
<dbReference type="InterPro" id="IPR000794">
    <property type="entry name" value="Beta-ketoacyl_synthase"/>
</dbReference>
<dbReference type="Proteomes" id="UP000185841">
    <property type="component" value="Unassembled WGS sequence"/>
</dbReference>
<organism evidence="6 7">
    <name type="scientific">Aquipseudomonas alcaligenes</name>
    <name type="common">Pseudomonas alcaligenes</name>
    <dbReference type="NCBI Taxonomy" id="43263"/>
    <lineage>
        <taxon>Bacteria</taxon>
        <taxon>Pseudomonadati</taxon>
        <taxon>Pseudomonadota</taxon>
        <taxon>Gammaproteobacteria</taxon>
        <taxon>Pseudomonadales</taxon>
        <taxon>Pseudomonadaceae</taxon>
        <taxon>Aquipseudomonas</taxon>
    </lineage>
</organism>
<protein>
    <submittedName>
        <fullName evidence="6">3-oxoacyl-(Acyl-carrier-protein) synthase</fullName>
    </submittedName>
</protein>
<dbReference type="GO" id="GO:0004315">
    <property type="term" value="F:3-oxoacyl-[acyl-carrier-protein] synthase activity"/>
    <property type="evidence" value="ECO:0007669"/>
    <property type="project" value="InterPro"/>
</dbReference>
<dbReference type="CDD" id="cd00834">
    <property type="entry name" value="KAS_I_II"/>
    <property type="match status" value="1"/>
</dbReference>
<evidence type="ECO:0000256" key="4">
    <source>
        <dbReference type="RuleBase" id="RU003694"/>
    </source>
</evidence>
<evidence type="ECO:0000256" key="3">
    <source>
        <dbReference type="ARBA" id="ARBA00022679"/>
    </source>
</evidence>
<dbReference type="PANTHER" id="PTHR11712">
    <property type="entry name" value="POLYKETIDE SYNTHASE-RELATED"/>
    <property type="match status" value="1"/>
</dbReference>
<evidence type="ECO:0000313" key="6">
    <source>
        <dbReference type="EMBL" id="SIQ73905.1"/>
    </source>
</evidence>
<evidence type="ECO:0000256" key="1">
    <source>
        <dbReference type="ARBA" id="ARBA00005194"/>
    </source>
</evidence>
<dbReference type="EMBL" id="FTMP01000007">
    <property type="protein sequence ID" value="SIQ73905.1"/>
    <property type="molecule type" value="Genomic_DNA"/>
</dbReference>
<proteinExistence type="inferred from homology"/>
<feature type="domain" description="Ketosynthase family 3 (KS3)" evidence="5">
    <location>
        <begin position="410"/>
        <end position="844"/>
    </location>
</feature>
<evidence type="ECO:0000256" key="2">
    <source>
        <dbReference type="ARBA" id="ARBA00008467"/>
    </source>
</evidence>
<dbReference type="PANTHER" id="PTHR11712:SF325">
    <property type="entry name" value="3-OXOACYL-(ACYL-CARRIER-PROTEIN) SYNTHASE II FABF"/>
    <property type="match status" value="1"/>
</dbReference>
<sequence length="846" mass="89441">MVQRKRVVVTGMGVLTALGNTLEAFREGLFAEKAAIGPSQHFRHYFDDALASEVLQPVEYPGIDPQRLPELDRTALWGYKVGRDALEHAGLLGDPLLERTSLVVGVSSASAEAIMPLIEHQPEQFSPRKMEVCGNFSAICPVVTSLLGLKGGFELVATACTASTNAIGIGFDQIQNSKNPVALIVGSDPVYLPTFAGFYALKAMREEPCCPFSGTPGMSVGEGAGALVLEEYEHANARGATIYGEIIGYATSSDAHHETAPDPRAEGATLVMRAALRNAGIGPEAIGYINAHGTGTEANDRAETLAMKKVFPNIADIPVSSTKSYFGHNIGSAGIIEMIACLTTLPSGKVLPTLNFSTPRTGCDLNYVPNHFQEHEVGLFMKNNYAFGGNNCSIVASVTPETAAATEYQPRRVAITGFGALSSLGYGAEQIAENIRNGVDGSLSVSADDWLGSGEQAHDLNQLMQANPALAERLAGMTEADLRAMQFRAHEVRGIEARKHLKNYDPRKASRIGTHGLLAVEQALQSGGRKVRHGDTDVALIMGMSKGPQATIARYAQSLHPDPKRARTFEFPSALMNSTATFCAISKGLKGYNTTLSTGYNAGLGALIYGYELVRQGLQPQALVGAAEENAYSSVLMSPATADRLCWSDAADAFQVYGANPSGFTLGEGAAVALLEDLDAAHARGAQVLGVVLGYGRSCDAAYPGESGLAAGNAMIAAIQQALAEAGLQASEVDLICGTSWGTGDSAQKELDAVRAVFGALAAEVPLVNYNGHFGFVESAAGLLNLAQVLQIMRSDEIAPIPYTREFCADDIAFVRQPLRREVRHALVLGASDGGNNYALLVRKDG</sequence>
<evidence type="ECO:0000313" key="7">
    <source>
        <dbReference type="Proteomes" id="UP000185841"/>
    </source>
</evidence>
<dbReference type="PROSITE" id="PS00606">
    <property type="entry name" value="KS3_1"/>
    <property type="match status" value="1"/>
</dbReference>
<dbReference type="GO" id="GO:0005829">
    <property type="term" value="C:cytosol"/>
    <property type="evidence" value="ECO:0007669"/>
    <property type="project" value="TreeGrafter"/>
</dbReference>
<dbReference type="Gene3D" id="3.40.47.10">
    <property type="match status" value="3"/>
</dbReference>